<dbReference type="SUPFAM" id="SSF53098">
    <property type="entry name" value="Ribonuclease H-like"/>
    <property type="match status" value="1"/>
</dbReference>
<dbReference type="EMBL" id="CAJVPS010000402">
    <property type="protein sequence ID" value="CAG8483461.1"/>
    <property type="molecule type" value="Genomic_DNA"/>
</dbReference>
<dbReference type="InterPro" id="IPR037431">
    <property type="entry name" value="REX4_DEDDh_dom"/>
</dbReference>
<comment type="function">
    <text evidence="9">Exoribonuclease involved in ribosome biosynthesis. Involved in the processing of ITS1, the internal transcribed spacer localized between the 18S and 5.8S rRNAs.</text>
</comment>
<feature type="domain" description="Exonuclease" evidence="10">
    <location>
        <begin position="65"/>
        <end position="226"/>
    </location>
</feature>
<keyword evidence="8" id="KW-0539">Nucleus</keyword>
<dbReference type="SMART" id="SM00479">
    <property type="entry name" value="EXOIII"/>
    <property type="match status" value="1"/>
</dbReference>
<dbReference type="InterPro" id="IPR036397">
    <property type="entry name" value="RNaseH_sf"/>
</dbReference>
<dbReference type="OrthoDB" id="8191639at2759"/>
<dbReference type="AlphaFoldDB" id="A0A9N8WDD4"/>
<evidence type="ECO:0000256" key="2">
    <source>
        <dbReference type="ARBA" id="ARBA00010489"/>
    </source>
</evidence>
<evidence type="ECO:0000313" key="12">
    <source>
        <dbReference type="Proteomes" id="UP000789508"/>
    </source>
</evidence>
<dbReference type="PANTHER" id="PTHR12801">
    <property type="entry name" value="RNA EXONUCLEASE REXO1 / RECO3 FAMILY MEMBER-RELATED"/>
    <property type="match status" value="1"/>
</dbReference>
<accession>A0A9N8WDD4</accession>
<keyword evidence="4" id="KW-0698">rRNA processing</keyword>
<dbReference type="InterPro" id="IPR013520">
    <property type="entry name" value="Ribonucl_H"/>
</dbReference>
<comment type="similarity">
    <text evidence="2">Belongs to the REXO4 family.</text>
</comment>
<dbReference type="PANTHER" id="PTHR12801:SF45">
    <property type="entry name" value="RNA EXONUCLEASE 4"/>
    <property type="match status" value="1"/>
</dbReference>
<dbReference type="Gene3D" id="3.30.420.10">
    <property type="entry name" value="Ribonuclease H-like superfamily/Ribonuclease H"/>
    <property type="match status" value="1"/>
</dbReference>
<evidence type="ECO:0000256" key="4">
    <source>
        <dbReference type="ARBA" id="ARBA00022552"/>
    </source>
</evidence>
<evidence type="ECO:0000256" key="6">
    <source>
        <dbReference type="ARBA" id="ARBA00022801"/>
    </source>
</evidence>
<dbReference type="Pfam" id="PF00929">
    <property type="entry name" value="RNase_T"/>
    <property type="match status" value="1"/>
</dbReference>
<evidence type="ECO:0000256" key="8">
    <source>
        <dbReference type="ARBA" id="ARBA00023242"/>
    </source>
</evidence>
<evidence type="ECO:0000256" key="7">
    <source>
        <dbReference type="ARBA" id="ARBA00022839"/>
    </source>
</evidence>
<evidence type="ECO:0000256" key="5">
    <source>
        <dbReference type="ARBA" id="ARBA00022722"/>
    </source>
</evidence>
<dbReference type="Proteomes" id="UP000789508">
    <property type="component" value="Unassembled WGS sequence"/>
</dbReference>
<comment type="subcellular location">
    <subcellularLocation>
        <location evidence="1">Nucleus</location>
    </subcellularLocation>
</comment>
<dbReference type="CDD" id="cd06144">
    <property type="entry name" value="REX4_like"/>
    <property type="match status" value="1"/>
</dbReference>
<dbReference type="GO" id="GO:0003676">
    <property type="term" value="F:nucleic acid binding"/>
    <property type="evidence" value="ECO:0007669"/>
    <property type="project" value="InterPro"/>
</dbReference>
<evidence type="ECO:0000259" key="10">
    <source>
        <dbReference type="SMART" id="SM00479"/>
    </source>
</evidence>
<dbReference type="GO" id="GO:0005634">
    <property type="term" value="C:nucleus"/>
    <property type="evidence" value="ECO:0007669"/>
    <property type="project" value="UniProtKB-SubCell"/>
</dbReference>
<evidence type="ECO:0000256" key="1">
    <source>
        <dbReference type="ARBA" id="ARBA00004123"/>
    </source>
</evidence>
<reference evidence="11" key="1">
    <citation type="submission" date="2021-06" db="EMBL/GenBank/DDBJ databases">
        <authorList>
            <person name="Kallberg Y."/>
            <person name="Tangrot J."/>
            <person name="Rosling A."/>
        </authorList>
    </citation>
    <scope>NUCLEOTIDE SEQUENCE</scope>
    <source>
        <strain evidence="11">FL130A</strain>
    </source>
</reference>
<keyword evidence="5" id="KW-0540">Nuclease</keyword>
<comment type="caution">
    <text evidence="11">The sequence shown here is derived from an EMBL/GenBank/DDBJ whole genome shotgun (WGS) entry which is preliminary data.</text>
</comment>
<gene>
    <name evidence="11" type="ORF">ALEPTO_LOCUS2610</name>
</gene>
<dbReference type="InterPro" id="IPR047021">
    <property type="entry name" value="REXO1/3/4-like"/>
</dbReference>
<evidence type="ECO:0000256" key="9">
    <source>
        <dbReference type="ARBA" id="ARBA00025599"/>
    </source>
</evidence>
<keyword evidence="7" id="KW-0269">Exonuclease</keyword>
<dbReference type="GO" id="GO:0008408">
    <property type="term" value="F:3'-5' exonuclease activity"/>
    <property type="evidence" value="ECO:0007669"/>
    <property type="project" value="InterPro"/>
</dbReference>
<evidence type="ECO:0000256" key="3">
    <source>
        <dbReference type="ARBA" id="ARBA00016937"/>
    </source>
</evidence>
<keyword evidence="12" id="KW-1185">Reference proteome</keyword>
<protein>
    <recommendedName>
        <fullName evidence="3">RNA exonuclease 4</fullName>
    </recommendedName>
</protein>
<organism evidence="11 12">
    <name type="scientific">Ambispora leptoticha</name>
    <dbReference type="NCBI Taxonomy" id="144679"/>
    <lineage>
        <taxon>Eukaryota</taxon>
        <taxon>Fungi</taxon>
        <taxon>Fungi incertae sedis</taxon>
        <taxon>Mucoromycota</taxon>
        <taxon>Glomeromycotina</taxon>
        <taxon>Glomeromycetes</taxon>
        <taxon>Archaeosporales</taxon>
        <taxon>Ambisporaceae</taxon>
        <taxon>Ambispora</taxon>
    </lineage>
</organism>
<evidence type="ECO:0000313" key="11">
    <source>
        <dbReference type="EMBL" id="CAG8483461.1"/>
    </source>
</evidence>
<dbReference type="InterPro" id="IPR012337">
    <property type="entry name" value="RNaseH-like_sf"/>
</dbReference>
<proteinExistence type="inferred from homology"/>
<sequence length="239" mass="27441">MSTRNDSESKVAVTKFIKKNELWFDDVKKEDLDLVNAQKEFAENAKNKINNSHYDKHNCRNKIGKYIAMDCEMVGVGPDGLESALARVSIVNFHGVVILDKYVRPIERITDFRTPISGITPKLLVNAHTFKEVQKEVAEIIKDRIIVGHSIHYDFQALLLDHPHRMIRDTSLYAPLRQHARGKTPSLKKLAQEELGLIIQQGEHSSVEDAQVCMLLFRKHKKEWEKKFLSKPTKSNVTK</sequence>
<name>A0A9N8WDD4_9GLOM</name>
<dbReference type="FunFam" id="3.30.420.10:FF:000007">
    <property type="entry name" value="Interferon-stimulated exonuclease gene 20"/>
    <property type="match status" value="1"/>
</dbReference>
<dbReference type="GO" id="GO:0006364">
    <property type="term" value="P:rRNA processing"/>
    <property type="evidence" value="ECO:0007669"/>
    <property type="project" value="UniProtKB-KW"/>
</dbReference>
<keyword evidence="6" id="KW-0378">Hydrolase</keyword>